<evidence type="ECO:0000313" key="11">
    <source>
        <dbReference type="EMBL" id="AMB94089.1"/>
    </source>
</evidence>
<evidence type="ECO:0000256" key="8">
    <source>
        <dbReference type="ARBA" id="ARBA00038436"/>
    </source>
</evidence>
<dbReference type="Proteomes" id="UP000234239">
    <property type="component" value="Unassembled WGS sequence"/>
</dbReference>
<organism evidence="11 13">
    <name type="scientific">Aerococcus sanguinicola</name>
    <dbReference type="NCBI Taxonomy" id="119206"/>
    <lineage>
        <taxon>Bacteria</taxon>
        <taxon>Bacillati</taxon>
        <taxon>Bacillota</taxon>
        <taxon>Bacilli</taxon>
        <taxon>Lactobacillales</taxon>
        <taxon>Aerococcaceae</taxon>
        <taxon>Aerococcus</taxon>
    </lineage>
</organism>
<evidence type="ECO:0000256" key="5">
    <source>
        <dbReference type="ARBA" id="ARBA00022692"/>
    </source>
</evidence>
<keyword evidence="3" id="KW-1003">Cell membrane</keyword>
<evidence type="ECO:0000256" key="9">
    <source>
        <dbReference type="SAM" id="Phobius"/>
    </source>
</evidence>
<keyword evidence="5 9" id="KW-0812">Transmembrane</keyword>
<protein>
    <submittedName>
        <fullName evidence="12">TRAP transporter small permease</fullName>
    </submittedName>
</protein>
<dbReference type="AlphaFoldDB" id="A0A109RDR0"/>
<comment type="subcellular location">
    <subcellularLocation>
        <location evidence="1">Cell inner membrane</location>
        <topology evidence="1">Multi-pass membrane protein</topology>
    </subcellularLocation>
</comment>
<dbReference type="GO" id="GO:0022857">
    <property type="term" value="F:transmembrane transporter activity"/>
    <property type="evidence" value="ECO:0007669"/>
    <property type="project" value="TreeGrafter"/>
</dbReference>
<dbReference type="GO" id="GO:0005886">
    <property type="term" value="C:plasma membrane"/>
    <property type="evidence" value="ECO:0007669"/>
    <property type="project" value="UniProtKB-SubCell"/>
</dbReference>
<comment type="similarity">
    <text evidence="8">Belongs to the TRAP transporter small permease family.</text>
</comment>
<keyword evidence="2" id="KW-0813">Transport</keyword>
<dbReference type="EMBL" id="CP014160">
    <property type="protein sequence ID" value="AMB94089.1"/>
    <property type="molecule type" value="Genomic_DNA"/>
</dbReference>
<proteinExistence type="inferred from homology"/>
<evidence type="ECO:0000259" key="10">
    <source>
        <dbReference type="Pfam" id="PF04290"/>
    </source>
</evidence>
<keyword evidence="7 9" id="KW-0472">Membrane</keyword>
<dbReference type="OrthoDB" id="9815614at2"/>
<dbReference type="EMBL" id="PKGY01000002">
    <property type="protein sequence ID" value="PKZ22180.1"/>
    <property type="molecule type" value="Genomic_DNA"/>
</dbReference>
<keyword evidence="4" id="KW-0997">Cell inner membrane</keyword>
<evidence type="ECO:0000256" key="6">
    <source>
        <dbReference type="ARBA" id="ARBA00022989"/>
    </source>
</evidence>
<dbReference type="GO" id="GO:0015740">
    <property type="term" value="P:C4-dicarboxylate transport"/>
    <property type="evidence" value="ECO:0007669"/>
    <property type="project" value="TreeGrafter"/>
</dbReference>
<evidence type="ECO:0000256" key="4">
    <source>
        <dbReference type="ARBA" id="ARBA00022519"/>
    </source>
</evidence>
<evidence type="ECO:0000313" key="13">
    <source>
        <dbReference type="Proteomes" id="UP000069912"/>
    </source>
</evidence>
<evidence type="ECO:0000256" key="1">
    <source>
        <dbReference type="ARBA" id="ARBA00004429"/>
    </source>
</evidence>
<reference evidence="13" key="2">
    <citation type="submission" date="2016-01" db="EMBL/GenBank/DDBJ databases">
        <title>Six Aerococcus type strain genome sequencing and assembly using PacBio and Illumina Hiseq.</title>
        <authorList>
            <person name="Carkaci D."/>
            <person name="Dargis R."/>
            <person name="Nielsen X.C."/>
            <person name="Skovgaard O."/>
            <person name="Fuursted K."/>
            <person name="Christensen J.J."/>
        </authorList>
    </citation>
    <scope>NUCLEOTIDE SEQUENCE [LARGE SCALE GENOMIC DNA]</scope>
    <source>
        <strain evidence="13">CCUG43001</strain>
    </source>
</reference>
<dbReference type="InterPro" id="IPR007387">
    <property type="entry name" value="TRAP_DctQ"/>
</dbReference>
<keyword evidence="6 9" id="KW-1133">Transmembrane helix</keyword>
<dbReference type="GeneID" id="92903353"/>
<dbReference type="KEGG" id="asan:AWM72_04620"/>
<reference evidence="11 13" key="1">
    <citation type="journal article" date="2016" name="Genome Announc.">
        <title>Complete Genome Sequences of Aerococcus christensenii CCUG 28831T, Aerococcus sanguinicola CCUG 43001T, Aerococcus urinae CCUG 36881T, Aerococcus urinaeequi CCUG 28094T, Aerococcus urinaehominis CCUG 42038 BT, and Aerococcus viridans CCUG 4311T.</title>
        <authorList>
            <person name="Carkaci D."/>
            <person name="Dargis R."/>
            <person name="Nielsen X.C."/>
            <person name="Skovgaard O."/>
            <person name="Fuursted K."/>
            <person name="Christensen J.J."/>
        </authorList>
    </citation>
    <scope>NUCLEOTIDE SEQUENCE [LARGE SCALE GENOMIC DNA]</scope>
    <source>
        <strain evidence="11 13">CCUG43001</strain>
    </source>
</reference>
<accession>A0A109RDR0</accession>
<name>A0A109RDR0_9LACT</name>
<feature type="transmembrane region" description="Helical" evidence="9">
    <location>
        <begin position="128"/>
        <end position="146"/>
    </location>
</feature>
<feature type="domain" description="Tripartite ATP-independent periplasmic transporters DctQ component" evidence="10">
    <location>
        <begin position="23"/>
        <end position="151"/>
    </location>
</feature>
<evidence type="ECO:0000256" key="2">
    <source>
        <dbReference type="ARBA" id="ARBA00022448"/>
    </source>
</evidence>
<keyword evidence="13" id="KW-1185">Reference proteome</keyword>
<gene>
    <name evidence="11" type="ORF">AWM72_04620</name>
    <name evidence="12" type="ORF">CYJ28_03435</name>
</gene>
<dbReference type="InterPro" id="IPR055348">
    <property type="entry name" value="DctQ"/>
</dbReference>
<evidence type="ECO:0000256" key="7">
    <source>
        <dbReference type="ARBA" id="ARBA00023136"/>
    </source>
</evidence>
<feature type="transmembrane region" description="Helical" evidence="9">
    <location>
        <begin position="12"/>
        <end position="32"/>
    </location>
</feature>
<evidence type="ECO:0000256" key="3">
    <source>
        <dbReference type="ARBA" id="ARBA00022475"/>
    </source>
</evidence>
<feature type="transmembrane region" description="Helical" evidence="9">
    <location>
        <begin position="47"/>
        <end position="65"/>
    </location>
</feature>
<dbReference type="PANTHER" id="PTHR35011:SF2">
    <property type="entry name" value="2,3-DIKETO-L-GULONATE TRAP TRANSPORTER SMALL PERMEASE PROTEIN YIAM"/>
    <property type="match status" value="1"/>
</dbReference>
<evidence type="ECO:0000313" key="14">
    <source>
        <dbReference type="Proteomes" id="UP000234239"/>
    </source>
</evidence>
<dbReference type="Proteomes" id="UP000069912">
    <property type="component" value="Chromosome"/>
</dbReference>
<reference evidence="12 14" key="3">
    <citation type="submission" date="2017-12" db="EMBL/GenBank/DDBJ databases">
        <title>Phylogenetic diversity of female urinary microbiome.</title>
        <authorList>
            <person name="Thomas-White K."/>
            <person name="Wolfe A.J."/>
        </authorList>
    </citation>
    <scope>NUCLEOTIDE SEQUENCE [LARGE SCALE GENOMIC DNA]</scope>
    <source>
        <strain evidence="12 14">UMB0139</strain>
    </source>
</reference>
<dbReference type="PANTHER" id="PTHR35011">
    <property type="entry name" value="2,3-DIKETO-L-GULONATE TRAP TRANSPORTER SMALL PERMEASE PROTEIN YIAM"/>
    <property type="match status" value="1"/>
</dbReference>
<dbReference type="RefSeq" id="WP_067973945.1">
    <property type="nucleotide sequence ID" value="NZ_CAJHKM010000001.1"/>
</dbReference>
<feature type="transmembrane region" description="Helical" evidence="9">
    <location>
        <begin position="86"/>
        <end position="108"/>
    </location>
</feature>
<dbReference type="Pfam" id="PF04290">
    <property type="entry name" value="DctQ"/>
    <property type="match status" value="1"/>
</dbReference>
<sequence>MQKIRHILDQIMRVFNAVTLGLMTLLTVWQVFTRYLLHAPSTWSEELASYMFAWVTMFGAAYVFGKREHMNIPVVLERFSPKTQKTLNLLSEGLIFVFAVVVLIYGGIEITSLTMGQMSSSLSVPMGYFYAVIPLSGLFIAIYSILNIYDIYQKPVALDQSTKEADN</sequence>
<evidence type="ECO:0000313" key="12">
    <source>
        <dbReference type="EMBL" id="PKZ22180.1"/>
    </source>
</evidence>